<dbReference type="GO" id="GO:0006402">
    <property type="term" value="P:mRNA catabolic process"/>
    <property type="evidence" value="ECO:0007669"/>
    <property type="project" value="InterPro"/>
</dbReference>
<dbReference type="GO" id="GO:0048027">
    <property type="term" value="F:mRNA 5'-UTR binding"/>
    <property type="evidence" value="ECO:0007669"/>
    <property type="project" value="InterPro"/>
</dbReference>
<dbReference type="NCBIfam" id="NF001995">
    <property type="entry name" value="PRK00794.1-1"/>
    <property type="match status" value="1"/>
</dbReference>
<dbReference type="GO" id="GO:0044781">
    <property type="term" value="P:bacterial-type flagellum organization"/>
    <property type="evidence" value="ECO:0007669"/>
    <property type="project" value="UniProtKB-KW"/>
</dbReference>
<keyword evidence="4" id="KW-0969">Cilium</keyword>
<reference evidence="4 5" key="1">
    <citation type="submission" date="2018-06" db="EMBL/GenBank/DDBJ databases">
        <title>Genomic Encyclopedia of Type Strains, Phase III (KMG-III): the genomes of soil and plant-associated and newly described type strains.</title>
        <authorList>
            <person name="Whitman W."/>
        </authorList>
    </citation>
    <scope>NUCLEOTIDE SEQUENCE [LARGE SCALE GENOMIC DNA]</scope>
    <source>
        <strain evidence="4 5">CECT 9025</strain>
    </source>
</reference>
<keyword evidence="1" id="KW-0678">Repressor</keyword>
<keyword evidence="2" id="KW-1005">Bacterial flagellum biogenesis</keyword>
<keyword evidence="5" id="KW-1185">Reference proteome</keyword>
<dbReference type="EMBL" id="QJTE01000002">
    <property type="protein sequence ID" value="PYE84570.1"/>
    <property type="molecule type" value="Genomic_DNA"/>
</dbReference>
<dbReference type="Pfam" id="PF07378">
    <property type="entry name" value="FlbT"/>
    <property type="match status" value="1"/>
</dbReference>
<evidence type="ECO:0000256" key="3">
    <source>
        <dbReference type="ARBA" id="ARBA00022884"/>
    </source>
</evidence>
<dbReference type="AlphaFoldDB" id="A0A318SRX1"/>
<keyword evidence="3" id="KW-0694">RNA-binding</keyword>
<keyword evidence="4" id="KW-0966">Cell projection</keyword>
<keyword evidence="4" id="KW-0282">Flagellum</keyword>
<comment type="caution">
    <text evidence="4">The sequence shown here is derived from an EMBL/GenBank/DDBJ whole genome shotgun (WGS) entry which is preliminary data.</text>
</comment>
<gene>
    <name evidence="4" type="ORF">DFP88_102371</name>
</gene>
<dbReference type="Proteomes" id="UP000248311">
    <property type="component" value="Unassembled WGS sequence"/>
</dbReference>
<organism evidence="4 5">
    <name type="scientific">Pseudoroseicyclus aestuarii</name>
    <dbReference type="NCBI Taxonomy" id="1795041"/>
    <lineage>
        <taxon>Bacteria</taxon>
        <taxon>Pseudomonadati</taxon>
        <taxon>Pseudomonadota</taxon>
        <taxon>Alphaproteobacteria</taxon>
        <taxon>Rhodobacterales</taxon>
        <taxon>Paracoccaceae</taxon>
        <taxon>Pseudoroseicyclus</taxon>
    </lineage>
</organism>
<evidence type="ECO:0000256" key="2">
    <source>
        <dbReference type="ARBA" id="ARBA00022795"/>
    </source>
</evidence>
<dbReference type="OrthoDB" id="8561314at2"/>
<evidence type="ECO:0000256" key="1">
    <source>
        <dbReference type="ARBA" id="ARBA00022491"/>
    </source>
</evidence>
<name>A0A318SRX1_9RHOB</name>
<sequence>MTGLVLKLGPQERVLVNGAVIENGDRRSRLSILTPNAKILRLRDAIRPGEADTPVKRVCYIAQLVLAGEATPAQGHTQMISGVEQLSQVLTDPDSRALLSEATTALRAGETYRALKRLRALLPREERLMAMSRSAPPAPARPELGPEVDMARQFAAELCDEDAARRAGRAS</sequence>
<protein>
    <submittedName>
        <fullName evidence="4">Flagellar protein FlbT</fullName>
    </submittedName>
</protein>
<dbReference type="InterPro" id="IPR009967">
    <property type="entry name" value="Flagellum_FlbT"/>
</dbReference>
<evidence type="ECO:0000313" key="5">
    <source>
        <dbReference type="Proteomes" id="UP000248311"/>
    </source>
</evidence>
<evidence type="ECO:0000313" key="4">
    <source>
        <dbReference type="EMBL" id="PYE84570.1"/>
    </source>
</evidence>
<proteinExistence type="predicted"/>
<dbReference type="GO" id="GO:1902209">
    <property type="term" value="P:negative regulation of bacterial-type flagellum assembly"/>
    <property type="evidence" value="ECO:0007669"/>
    <property type="project" value="InterPro"/>
</dbReference>
<accession>A0A318SRX1</accession>